<protein>
    <submittedName>
        <fullName evidence="3">DUF4873 domain-containing protein</fullName>
    </submittedName>
</protein>
<evidence type="ECO:0000313" key="4">
    <source>
        <dbReference type="Proteomes" id="UP001183390"/>
    </source>
</evidence>
<dbReference type="RefSeq" id="WP_311513627.1">
    <property type="nucleotide sequence ID" value="NZ_JAVREP010000018.1"/>
</dbReference>
<proteinExistence type="predicted"/>
<comment type="caution">
    <text evidence="3">The sequence shown here is derived from an EMBL/GenBank/DDBJ whole genome shotgun (WGS) entry which is preliminary data.</text>
</comment>
<dbReference type="InterPro" id="IPR032371">
    <property type="entry name" value="DUF4873"/>
</dbReference>
<feature type="region of interest" description="Disordered" evidence="1">
    <location>
        <begin position="1"/>
        <end position="28"/>
    </location>
</feature>
<keyword evidence="4" id="KW-1185">Reference proteome</keyword>
<reference evidence="4" key="1">
    <citation type="submission" date="2023-07" db="EMBL/GenBank/DDBJ databases">
        <title>30 novel species of actinomycetes from the DSMZ collection.</title>
        <authorList>
            <person name="Nouioui I."/>
        </authorList>
    </citation>
    <scope>NUCLEOTIDE SEQUENCE [LARGE SCALE GENOMIC DNA]</scope>
    <source>
        <strain evidence="4">DSM 44743</strain>
    </source>
</reference>
<dbReference type="Pfam" id="PF16170">
    <property type="entry name" value="DUF4873"/>
    <property type="match status" value="1"/>
</dbReference>
<evidence type="ECO:0000256" key="1">
    <source>
        <dbReference type="SAM" id="MobiDB-lite"/>
    </source>
</evidence>
<feature type="domain" description="DUF4873" evidence="2">
    <location>
        <begin position="9"/>
        <end position="106"/>
    </location>
</feature>
<evidence type="ECO:0000259" key="2">
    <source>
        <dbReference type="Pfam" id="PF16170"/>
    </source>
</evidence>
<accession>A0ABU2MEF1</accession>
<dbReference type="Proteomes" id="UP001183390">
    <property type="component" value="Unassembled WGS sequence"/>
</dbReference>
<dbReference type="EMBL" id="JAVREP010000018">
    <property type="protein sequence ID" value="MDT0331064.1"/>
    <property type="molecule type" value="Genomic_DNA"/>
</dbReference>
<gene>
    <name evidence="3" type="ORF">RM479_21840</name>
</gene>
<feature type="region of interest" description="Disordered" evidence="1">
    <location>
        <begin position="93"/>
        <end position="116"/>
    </location>
</feature>
<sequence length="116" mass="12269">MSGFDDDEEEYRGEVTLTPLDGAGRPSAEPIGARCHVAGHFSPLTGDYRWSGRLSPSPEVTAAYESGVRAVLVRTPDGHEGTGTLAEANLWGGHPINGSGTPPYPVPRIDPSELLD</sequence>
<feature type="compositionally biased region" description="Acidic residues" evidence="1">
    <location>
        <begin position="1"/>
        <end position="11"/>
    </location>
</feature>
<name>A0ABU2MEF1_9ACTN</name>
<organism evidence="3 4">
    <name type="scientific">Nocardiopsis lambiniae</name>
    <dbReference type="NCBI Taxonomy" id="3075539"/>
    <lineage>
        <taxon>Bacteria</taxon>
        <taxon>Bacillati</taxon>
        <taxon>Actinomycetota</taxon>
        <taxon>Actinomycetes</taxon>
        <taxon>Streptosporangiales</taxon>
        <taxon>Nocardiopsidaceae</taxon>
        <taxon>Nocardiopsis</taxon>
    </lineage>
</organism>
<evidence type="ECO:0000313" key="3">
    <source>
        <dbReference type="EMBL" id="MDT0331064.1"/>
    </source>
</evidence>